<dbReference type="GO" id="GO:0071949">
    <property type="term" value="F:FAD binding"/>
    <property type="evidence" value="ECO:0007669"/>
    <property type="project" value="InterPro"/>
</dbReference>
<evidence type="ECO:0000259" key="6">
    <source>
        <dbReference type="PROSITE" id="PS51387"/>
    </source>
</evidence>
<evidence type="ECO:0000256" key="4">
    <source>
        <dbReference type="ARBA" id="ARBA00022827"/>
    </source>
</evidence>
<dbReference type="InterPro" id="IPR016169">
    <property type="entry name" value="FAD-bd_PCMH_sub2"/>
</dbReference>
<dbReference type="PANTHER" id="PTHR42973:SF39">
    <property type="entry name" value="FAD-BINDING PCMH-TYPE DOMAIN-CONTAINING PROTEIN"/>
    <property type="match status" value="1"/>
</dbReference>
<keyword evidence="3" id="KW-0285">Flavoprotein</keyword>
<dbReference type="InterPro" id="IPR036318">
    <property type="entry name" value="FAD-bd_PCMH-like_sf"/>
</dbReference>
<dbReference type="PROSITE" id="PS51387">
    <property type="entry name" value="FAD_PCMH"/>
    <property type="match status" value="1"/>
</dbReference>
<evidence type="ECO:0000256" key="5">
    <source>
        <dbReference type="ARBA" id="ARBA00023002"/>
    </source>
</evidence>
<dbReference type="InterPro" id="IPR006094">
    <property type="entry name" value="Oxid_FAD_bind_N"/>
</dbReference>
<gene>
    <name evidence="7" type="ORF">FA13DRAFT_1797759</name>
</gene>
<dbReference type="EMBL" id="QPFP01000074">
    <property type="protein sequence ID" value="TEB23717.1"/>
    <property type="molecule type" value="Genomic_DNA"/>
</dbReference>
<comment type="similarity">
    <text evidence="2">Belongs to the oxygen-dependent FAD-linked oxidoreductase family.</text>
</comment>
<keyword evidence="5" id="KW-0560">Oxidoreductase</keyword>
<accession>A0A4Y7SPA4</accession>
<dbReference type="GO" id="GO:0016491">
    <property type="term" value="F:oxidoreductase activity"/>
    <property type="evidence" value="ECO:0007669"/>
    <property type="project" value="UniProtKB-KW"/>
</dbReference>
<dbReference type="Pfam" id="PF01565">
    <property type="entry name" value="FAD_binding_4"/>
    <property type="match status" value="1"/>
</dbReference>
<evidence type="ECO:0000256" key="3">
    <source>
        <dbReference type="ARBA" id="ARBA00022630"/>
    </source>
</evidence>
<feature type="domain" description="FAD-binding PCMH-type" evidence="6">
    <location>
        <begin position="31"/>
        <end position="203"/>
    </location>
</feature>
<dbReference type="InterPro" id="IPR016167">
    <property type="entry name" value="FAD-bd_PCMH_sub1"/>
</dbReference>
<dbReference type="AlphaFoldDB" id="A0A4Y7SPA4"/>
<comment type="cofactor">
    <cofactor evidence="1">
        <name>FAD</name>
        <dbReference type="ChEBI" id="CHEBI:57692"/>
    </cofactor>
</comment>
<dbReference type="Gene3D" id="3.30.465.10">
    <property type="match status" value="1"/>
</dbReference>
<protein>
    <submittedName>
        <fullName evidence="7">FAD-binding domain-containing protein</fullName>
    </submittedName>
</protein>
<dbReference type="STRING" id="71717.A0A4Y7SPA4"/>
<organism evidence="7 8">
    <name type="scientific">Coprinellus micaceus</name>
    <name type="common">Glistening ink-cap mushroom</name>
    <name type="synonym">Coprinus micaceus</name>
    <dbReference type="NCBI Taxonomy" id="71717"/>
    <lineage>
        <taxon>Eukaryota</taxon>
        <taxon>Fungi</taxon>
        <taxon>Dikarya</taxon>
        <taxon>Basidiomycota</taxon>
        <taxon>Agaricomycotina</taxon>
        <taxon>Agaricomycetes</taxon>
        <taxon>Agaricomycetidae</taxon>
        <taxon>Agaricales</taxon>
        <taxon>Agaricineae</taxon>
        <taxon>Psathyrellaceae</taxon>
        <taxon>Coprinellus</taxon>
    </lineage>
</organism>
<reference evidence="7 8" key="1">
    <citation type="journal article" date="2019" name="Nat. Ecol. Evol.">
        <title>Megaphylogeny resolves global patterns of mushroom evolution.</title>
        <authorList>
            <person name="Varga T."/>
            <person name="Krizsan K."/>
            <person name="Foldi C."/>
            <person name="Dima B."/>
            <person name="Sanchez-Garcia M."/>
            <person name="Sanchez-Ramirez S."/>
            <person name="Szollosi G.J."/>
            <person name="Szarkandi J.G."/>
            <person name="Papp V."/>
            <person name="Albert L."/>
            <person name="Andreopoulos W."/>
            <person name="Angelini C."/>
            <person name="Antonin V."/>
            <person name="Barry K.W."/>
            <person name="Bougher N.L."/>
            <person name="Buchanan P."/>
            <person name="Buyck B."/>
            <person name="Bense V."/>
            <person name="Catcheside P."/>
            <person name="Chovatia M."/>
            <person name="Cooper J."/>
            <person name="Damon W."/>
            <person name="Desjardin D."/>
            <person name="Finy P."/>
            <person name="Geml J."/>
            <person name="Haridas S."/>
            <person name="Hughes K."/>
            <person name="Justo A."/>
            <person name="Karasinski D."/>
            <person name="Kautmanova I."/>
            <person name="Kiss B."/>
            <person name="Kocsube S."/>
            <person name="Kotiranta H."/>
            <person name="LaButti K.M."/>
            <person name="Lechner B.E."/>
            <person name="Liimatainen K."/>
            <person name="Lipzen A."/>
            <person name="Lukacs Z."/>
            <person name="Mihaltcheva S."/>
            <person name="Morgado L.N."/>
            <person name="Niskanen T."/>
            <person name="Noordeloos M.E."/>
            <person name="Ohm R.A."/>
            <person name="Ortiz-Santana B."/>
            <person name="Ovrebo C."/>
            <person name="Racz N."/>
            <person name="Riley R."/>
            <person name="Savchenko A."/>
            <person name="Shiryaev A."/>
            <person name="Soop K."/>
            <person name="Spirin V."/>
            <person name="Szebenyi C."/>
            <person name="Tomsovsky M."/>
            <person name="Tulloss R.E."/>
            <person name="Uehling J."/>
            <person name="Grigoriev I.V."/>
            <person name="Vagvolgyi C."/>
            <person name="Papp T."/>
            <person name="Martin F.M."/>
            <person name="Miettinen O."/>
            <person name="Hibbett D.S."/>
            <person name="Nagy L.G."/>
        </authorList>
    </citation>
    <scope>NUCLEOTIDE SEQUENCE [LARGE SCALE GENOMIC DNA]</scope>
    <source>
        <strain evidence="7 8">FP101781</strain>
    </source>
</reference>
<name>A0A4Y7SPA4_COPMI</name>
<dbReference type="InterPro" id="IPR050416">
    <property type="entry name" value="FAD-linked_Oxidoreductase"/>
</dbReference>
<keyword evidence="8" id="KW-1185">Reference proteome</keyword>
<dbReference type="Gene3D" id="3.30.43.10">
    <property type="entry name" value="Uridine Diphospho-n-acetylenolpyruvylglucosamine Reductase, domain 2"/>
    <property type="match status" value="1"/>
</dbReference>
<proteinExistence type="inferred from homology"/>
<comment type="caution">
    <text evidence="7">The sequence shown here is derived from an EMBL/GenBank/DDBJ whole genome shotgun (WGS) entry which is preliminary data.</text>
</comment>
<dbReference type="InterPro" id="IPR016166">
    <property type="entry name" value="FAD-bd_PCMH"/>
</dbReference>
<dbReference type="SUPFAM" id="SSF56176">
    <property type="entry name" value="FAD-binding/transporter-associated domain-like"/>
    <property type="match status" value="1"/>
</dbReference>
<evidence type="ECO:0000313" key="7">
    <source>
        <dbReference type="EMBL" id="TEB23717.1"/>
    </source>
</evidence>
<dbReference type="PANTHER" id="PTHR42973">
    <property type="entry name" value="BINDING OXIDOREDUCTASE, PUTATIVE (AFU_ORTHOLOGUE AFUA_1G17690)-RELATED"/>
    <property type="match status" value="1"/>
</dbReference>
<keyword evidence="4" id="KW-0274">FAD</keyword>
<dbReference type="OrthoDB" id="415825at2759"/>
<evidence type="ECO:0000256" key="2">
    <source>
        <dbReference type="ARBA" id="ARBA00005466"/>
    </source>
</evidence>
<dbReference type="Gene3D" id="3.40.462.20">
    <property type="match status" value="1"/>
</dbReference>
<evidence type="ECO:0000256" key="1">
    <source>
        <dbReference type="ARBA" id="ARBA00001974"/>
    </source>
</evidence>
<dbReference type="Proteomes" id="UP000298030">
    <property type="component" value="Unassembled WGS sequence"/>
</dbReference>
<sequence length="353" mass="38594">MSDSFTASVQGDVIDPNHPDYASSLERWAKNAERKAKVVVFVKDAEDVVKALSYAKENSLLIAIRGGGHNSAAASSAEGGLVIDLSKYLNRVRVDEENKLAYVGGGALWRDVDTETIKYGLATVGGTVNHTGVGGLTLGGGYGWLTGRHGLTIDNLKQVTIVTADGTILTASTTENTDLFWAIRGGGSNFGVVTEFVFALHPQRKAVFAGMVVFTHDKFEALIDLTKTWYENIKEDEAMLQTAVLSPEGHPVLAVTLFYNGSEDKGRANFKNILDLGPVVDLAREIPYEQLNGLTVGVIIIFDFSDLRQNLNPERKRQTRGLLLLSIGASMTHCKWGEFNVRLKVWTIYSREQ</sequence>
<evidence type="ECO:0000313" key="8">
    <source>
        <dbReference type="Proteomes" id="UP000298030"/>
    </source>
</evidence>